<dbReference type="GO" id="GO:0016020">
    <property type="term" value="C:membrane"/>
    <property type="evidence" value="ECO:0007669"/>
    <property type="project" value="UniProtKB-SubCell"/>
</dbReference>
<evidence type="ECO:0000256" key="4">
    <source>
        <dbReference type="ARBA" id="ARBA00023136"/>
    </source>
</evidence>
<evidence type="ECO:0000256" key="5">
    <source>
        <dbReference type="SAM" id="Phobius"/>
    </source>
</evidence>
<accession>A0A0W0XZE9</accession>
<sequence length="312" mass="34230">MPALHLLFTLVVVVVWGVNFLFVKLGLQEISPLMLCALRFGLASIPAILFIKPPAIPLRSIILYGLITFALQFSFFFVGMYMGMTPGMASLIIQTQVFFSMLFAFLIIKEKPGLWQIIGALVSFIGIGLVALHFDSQVSLGGFLCLLGAAASWGLGNLIIKKGPKVNMMAVVVWGSFVAFIPMLILALAFDGIHSLGNTLHHLSWKGLGSLLYIVYISTWVGYGLWNWLLSRYPIAVIVPYTLLVPVVGMISSSLFLDEPFQDWKIKAALFVLSGLVINILSIKLRFQLKAKSAVAGRLSPVTAKEEPEPNK</sequence>
<feature type="transmembrane region" description="Helical" evidence="5">
    <location>
        <begin position="114"/>
        <end position="134"/>
    </location>
</feature>
<evidence type="ECO:0000256" key="2">
    <source>
        <dbReference type="ARBA" id="ARBA00022692"/>
    </source>
</evidence>
<feature type="transmembrane region" description="Helical" evidence="5">
    <location>
        <begin position="210"/>
        <end position="230"/>
    </location>
</feature>
<comment type="subcellular location">
    <subcellularLocation>
        <location evidence="1">Membrane</location>
        <topology evidence="1">Multi-pass membrane protein</topology>
    </subcellularLocation>
</comment>
<feature type="transmembrane region" description="Helical" evidence="5">
    <location>
        <begin position="61"/>
        <end position="82"/>
    </location>
</feature>
<feature type="domain" description="EamA" evidence="6">
    <location>
        <begin position="6"/>
        <end position="131"/>
    </location>
</feature>
<dbReference type="InterPro" id="IPR037185">
    <property type="entry name" value="EmrE-like"/>
</dbReference>
<keyword evidence="4 5" id="KW-0472">Membrane</keyword>
<dbReference type="SUPFAM" id="SSF103481">
    <property type="entry name" value="Multidrug resistance efflux transporter EmrE"/>
    <property type="match status" value="2"/>
</dbReference>
<dbReference type="Proteomes" id="UP000054618">
    <property type="component" value="Unassembled WGS sequence"/>
</dbReference>
<evidence type="ECO:0000259" key="6">
    <source>
        <dbReference type="Pfam" id="PF00892"/>
    </source>
</evidence>
<feature type="transmembrane region" description="Helical" evidence="5">
    <location>
        <begin position="88"/>
        <end position="107"/>
    </location>
</feature>
<proteinExistence type="predicted"/>
<dbReference type="InterPro" id="IPR000620">
    <property type="entry name" value="EamA_dom"/>
</dbReference>
<feature type="transmembrane region" description="Helical" evidence="5">
    <location>
        <begin position="237"/>
        <end position="256"/>
    </location>
</feature>
<protein>
    <submittedName>
        <fullName evidence="7">Integral membrane protein</fullName>
    </submittedName>
</protein>
<keyword evidence="3 5" id="KW-1133">Transmembrane helix</keyword>
<dbReference type="AlphaFoldDB" id="A0A0W0XZE9"/>
<dbReference type="PANTHER" id="PTHR32322">
    <property type="entry name" value="INNER MEMBRANE TRANSPORTER"/>
    <property type="match status" value="1"/>
</dbReference>
<gene>
    <name evidence="7" type="ORF">Lqui_1862</name>
</gene>
<dbReference type="PANTHER" id="PTHR32322:SF9">
    <property type="entry name" value="AMINO-ACID METABOLITE EFFLUX PUMP-RELATED"/>
    <property type="match status" value="1"/>
</dbReference>
<keyword evidence="2 5" id="KW-0812">Transmembrane</keyword>
<evidence type="ECO:0000256" key="1">
    <source>
        <dbReference type="ARBA" id="ARBA00004141"/>
    </source>
</evidence>
<dbReference type="InterPro" id="IPR050638">
    <property type="entry name" value="AA-Vitamin_Transporters"/>
</dbReference>
<dbReference type="RefSeq" id="WP_058507967.1">
    <property type="nucleotide sequence ID" value="NZ_CAAAIK010000016.1"/>
</dbReference>
<evidence type="ECO:0000256" key="3">
    <source>
        <dbReference type="ARBA" id="ARBA00022989"/>
    </source>
</evidence>
<dbReference type="EMBL" id="LNYS01000010">
    <property type="protein sequence ID" value="KTD49651.1"/>
    <property type="molecule type" value="Genomic_DNA"/>
</dbReference>
<feature type="transmembrane region" description="Helical" evidence="5">
    <location>
        <begin position="140"/>
        <end position="159"/>
    </location>
</feature>
<feature type="transmembrane region" description="Helical" evidence="5">
    <location>
        <begin position="268"/>
        <end position="287"/>
    </location>
</feature>
<name>A0A0W0XZE9_9GAMM</name>
<comment type="caution">
    <text evidence="7">The sequence shown here is derived from an EMBL/GenBank/DDBJ whole genome shotgun (WGS) entry which is preliminary data.</text>
</comment>
<dbReference type="Pfam" id="PF00892">
    <property type="entry name" value="EamA"/>
    <property type="match status" value="2"/>
</dbReference>
<evidence type="ECO:0000313" key="7">
    <source>
        <dbReference type="EMBL" id="KTD49651.1"/>
    </source>
</evidence>
<evidence type="ECO:0000313" key="8">
    <source>
        <dbReference type="Proteomes" id="UP000054618"/>
    </source>
</evidence>
<reference evidence="7 8" key="1">
    <citation type="submission" date="2015-11" db="EMBL/GenBank/DDBJ databases">
        <title>Genomic analysis of 38 Legionella species identifies large and diverse effector repertoires.</title>
        <authorList>
            <person name="Burstein D."/>
            <person name="Amaro F."/>
            <person name="Zusman T."/>
            <person name="Lifshitz Z."/>
            <person name="Cohen O."/>
            <person name="Gilbert J.A."/>
            <person name="Pupko T."/>
            <person name="Shuman H.A."/>
            <person name="Segal G."/>
        </authorList>
    </citation>
    <scope>NUCLEOTIDE SEQUENCE [LARGE SCALE GENOMIC DNA]</scope>
    <source>
        <strain evidence="7 8">CDC#1442-AUS-E</strain>
    </source>
</reference>
<dbReference type="STRING" id="45073.Lqui_1862"/>
<feature type="domain" description="EamA" evidence="6">
    <location>
        <begin position="142"/>
        <end position="279"/>
    </location>
</feature>
<dbReference type="OrthoDB" id="7158585at2"/>
<feature type="transmembrane region" description="Helical" evidence="5">
    <location>
        <begin position="171"/>
        <end position="190"/>
    </location>
</feature>
<organism evidence="7 8">
    <name type="scientific">Legionella quinlivanii</name>
    <dbReference type="NCBI Taxonomy" id="45073"/>
    <lineage>
        <taxon>Bacteria</taxon>
        <taxon>Pseudomonadati</taxon>
        <taxon>Pseudomonadota</taxon>
        <taxon>Gammaproteobacteria</taxon>
        <taxon>Legionellales</taxon>
        <taxon>Legionellaceae</taxon>
        <taxon>Legionella</taxon>
    </lineage>
</organism>
<keyword evidence="8" id="KW-1185">Reference proteome</keyword>